<comment type="subcellular location">
    <subcellularLocation>
        <location evidence="1">Periplasm</location>
    </subcellularLocation>
</comment>
<feature type="signal peptide" evidence="4">
    <location>
        <begin position="1"/>
        <end position="25"/>
    </location>
</feature>
<dbReference type="Proteomes" id="UP000195221">
    <property type="component" value="Unassembled WGS sequence"/>
</dbReference>
<dbReference type="SUPFAM" id="SSF53850">
    <property type="entry name" value="Periplasmic binding protein-like II"/>
    <property type="match status" value="1"/>
</dbReference>
<dbReference type="RefSeq" id="WP_075359218.1">
    <property type="nucleotide sequence ID" value="NZ_MSRG01000063.1"/>
</dbReference>
<dbReference type="InterPro" id="IPR015168">
    <property type="entry name" value="SsuA/THI5"/>
</dbReference>
<dbReference type="AlphaFoldDB" id="A0A242N0S8"/>
<feature type="chain" id="PRO_5013303609" evidence="4">
    <location>
        <begin position="26"/>
        <end position="337"/>
    </location>
</feature>
<dbReference type="PANTHER" id="PTHR30024:SF47">
    <property type="entry name" value="TAURINE-BINDING PERIPLASMIC PROTEIN"/>
    <property type="match status" value="1"/>
</dbReference>
<evidence type="ECO:0000313" key="7">
    <source>
        <dbReference type="Proteomes" id="UP000195221"/>
    </source>
</evidence>
<dbReference type="Gene3D" id="3.40.190.10">
    <property type="entry name" value="Periplasmic binding protein-like II"/>
    <property type="match status" value="2"/>
</dbReference>
<dbReference type="GO" id="GO:0042597">
    <property type="term" value="C:periplasmic space"/>
    <property type="evidence" value="ECO:0007669"/>
    <property type="project" value="UniProtKB-SubCell"/>
</dbReference>
<organism evidence="6 7">
    <name type="scientific">Caballeronia sordidicola</name>
    <name type="common">Burkholderia sordidicola</name>
    <dbReference type="NCBI Taxonomy" id="196367"/>
    <lineage>
        <taxon>Bacteria</taxon>
        <taxon>Pseudomonadati</taxon>
        <taxon>Pseudomonadota</taxon>
        <taxon>Betaproteobacteria</taxon>
        <taxon>Burkholderiales</taxon>
        <taxon>Burkholderiaceae</taxon>
        <taxon>Caballeronia</taxon>
    </lineage>
</organism>
<name>A0A242N0S8_CABSO</name>
<dbReference type="Pfam" id="PF09084">
    <property type="entry name" value="NMT1"/>
    <property type="match status" value="1"/>
</dbReference>
<dbReference type="PANTHER" id="PTHR30024">
    <property type="entry name" value="ALIPHATIC SULFONATES-BINDING PROTEIN-RELATED"/>
    <property type="match status" value="1"/>
</dbReference>
<proteinExistence type="inferred from homology"/>
<accession>A0A242N0S8</accession>
<dbReference type="GO" id="GO:0042918">
    <property type="term" value="P:alkanesulfonate transmembrane transport"/>
    <property type="evidence" value="ECO:0007669"/>
    <property type="project" value="TreeGrafter"/>
</dbReference>
<comment type="similarity">
    <text evidence="2">Belongs to the bacterial solute-binding protein SsuA/TauA family.</text>
</comment>
<evidence type="ECO:0000256" key="3">
    <source>
        <dbReference type="ARBA" id="ARBA00022729"/>
    </source>
</evidence>
<evidence type="ECO:0000256" key="1">
    <source>
        <dbReference type="ARBA" id="ARBA00004418"/>
    </source>
</evidence>
<evidence type="ECO:0000259" key="5">
    <source>
        <dbReference type="Pfam" id="PF09084"/>
    </source>
</evidence>
<reference evidence="6 7" key="1">
    <citation type="submission" date="2017-03" db="EMBL/GenBank/DDBJ databases">
        <title>Genome analysis of strain PAMC 26577.</title>
        <authorList>
            <person name="Oh H.-M."/>
            <person name="Yang J.-A."/>
        </authorList>
    </citation>
    <scope>NUCLEOTIDE SEQUENCE [LARGE SCALE GENOMIC DNA]</scope>
    <source>
        <strain evidence="6 7">PAMC 26577</strain>
    </source>
</reference>
<comment type="caution">
    <text evidence="6">The sequence shown here is derived from an EMBL/GenBank/DDBJ whole genome shotgun (WGS) entry which is preliminary data.</text>
</comment>
<evidence type="ECO:0000256" key="4">
    <source>
        <dbReference type="SAM" id="SignalP"/>
    </source>
</evidence>
<dbReference type="EMBL" id="NBTZ01000033">
    <property type="protein sequence ID" value="OTP77173.1"/>
    <property type="molecule type" value="Genomic_DNA"/>
</dbReference>
<protein>
    <submittedName>
        <fullName evidence="6">ABC-type nitrate/sulfonate/bicarbonate transport system, periplasmic component</fullName>
    </submittedName>
</protein>
<sequence>MMLFRRLFTSACMAALLCAATSAHAEKLTLMAGGTSKIVYLPLVLASQLGYFKDEGLDFEIISQPAGVDTATELLAGAIQGAVGFYDHTIDLQSRGKEVEALVVFNKSAGLVELVSKRSASGFRSMADAKGATLGVTGLGSSTYFLTRFLAARAGLSPKDYSVLPVGSDDSFIAAMEQGRIDAGMVEEPSASRLLASGRANVLVDMRSVEGTMSALGGAYAGSCFYAQRSWVNTHRDQAQKLVRALVRSLAFIASHSAEDITARLPPDFYGQDKALYISALKTAIPTFTRDGRMPDESPAAVLNVLTRVNSTLDPRHIDLSRTYTNELVDRVKLSAK</sequence>
<evidence type="ECO:0000313" key="6">
    <source>
        <dbReference type="EMBL" id="OTP77173.1"/>
    </source>
</evidence>
<feature type="domain" description="SsuA/THI5-like" evidence="5">
    <location>
        <begin position="41"/>
        <end position="257"/>
    </location>
</feature>
<gene>
    <name evidence="6" type="ORF">PAMC26577_09405</name>
</gene>
<evidence type="ECO:0000256" key="2">
    <source>
        <dbReference type="ARBA" id="ARBA00010742"/>
    </source>
</evidence>
<keyword evidence="3 4" id="KW-0732">Signal</keyword>